<dbReference type="GO" id="GO:0006271">
    <property type="term" value="P:DNA strand elongation involved in DNA replication"/>
    <property type="evidence" value="ECO:0007669"/>
    <property type="project" value="TreeGrafter"/>
</dbReference>
<evidence type="ECO:0000256" key="1">
    <source>
        <dbReference type="ARBA" id="ARBA00004496"/>
    </source>
</evidence>
<dbReference type="Pfam" id="PF02767">
    <property type="entry name" value="DNA_pol3_beta_2"/>
    <property type="match status" value="1"/>
</dbReference>
<dbReference type="PIRSF" id="PIRSF000804">
    <property type="entry name" value="DNA_pol_III_b"/>
    <property type="match status" value="1"/>
</dbReference>
<name>A0A1F5ZNR1_9BACT</name>
<reference evidence="13 14" key="1">
    <citation type="journal article" date="2016" name="Nat. Commun.">
        <title>Thousands of microbial genomes shed light on interconnected biogeochemical processes in an aquifer system.</title>
        <authorList>
            <person name="Anantharaman K."/>
            <person name="Brown C.T."/>
            <person name="Hug L.A."/>
            <person name="Sharon I."/>
            <person name="Castelle C.J."/>
            <person name="Probst A.J."/>
            <person name="Thomas B.C."/>
            <person name="Singh A."/>
            <person name="Wilkins M.J."/>
            <person name="Karaoz U."/>
            <person name="Brodie E.L."/>
            <person name="Williams K.H."/>
            <person name="Hubbard S.S."/>
            <person name="Banfield J.F."/>
        </authorList>
    </citation>
    <scope>NUCLEOTIDE SEQUENCE [LARGE SCALE GENOMIC DNA]</scope>
</reference>
<keyword evidence="7 9" id="KW-0239">DNA-directed DNA polymerase</keyword>
<dbReference type="PANTHER" id="PTHR30478:SF0">
    <property type="entry name" value="BETA SLIDING CLAMP"/>
    <property type="match status" value="1"/>
</dbReference>
<evidence type="ECO:0000256" key="7">
    <source>
        <dbReference type="ARBA" id="ARBA00022932"/>
    </source>
</evidence>
<dbReference type="SUPFAM" id="SSF55979">
    <property type="entry name" value="DNA clamp"/>
    <property type="match status" value="3"/>
</dbReference>
<dbReference type="EMBL" id="MFJJ01000035">
    <property type="protein sequence ID" value="OGG13722.1"/>
    <property type="molecule type" value="Genomic_DNA"/>
</dbReference>
<organism evidence="13 14">
    <name type="scientific">Candidatus Gottesmanbacteria bacterium RIFCSPHIGHO2_01_FULL_46_14</name>
    <dbReference type="NCBI Taxonomy" id="1798380"/>
    <lineage>
        <taxon>Bacteria</taxon>
        <taxon>Candidatus Gottesmaniibacteriota</taxon>
    </lineage>
</organism>
<evidence type="ECO:0000256" key="6">
    <source>
        <dbReference type="ARBA" id="ARBA00022705"/>
    </source>
</evidence>
<evidence type="ECO:0000259" key="10">
    <source>
        <dbReference type="Pfam" id="PF00712"/>
    </source>
</evidence>
<proteinExistence type="inferred from homology"/>
<dbReference type="CDD" id="cd00140">
    <property type="entry name" value="beta_clamp"/>
    <property type="match status" value="1"/>
</dbReference>
<dbReference type="PANTHER" id="PTHR30478">
    <property type="entry name" value="DNA POLYMERASE III SUBUNIT BETA"/>
    <property type="match status" value="1"/>
</dbReference>
<dbReference type="InterPro" id="IPR022635">
    <property type="entry name" value="DNA_polIII_beta_C"/>
</dbReference>
<evidence type="ECO:0000256" key="4">
    <source>
        <dbReference type="ARBA" id="ARBA00022679"/>
    </source>
</evidence>
<keyword evidence="6 9" id="KW-0235">DNA replication</keyword>
<accession>A0A1F5ZNR1</accession>
<evidence type="ECO:0000256" key="9">
    <source>
        <dbReference type="PIRNR" id="PIRNR000804"/>
    </source>
</evidence>
<keyword evidence="3 9" id="KW-0963">Cytoplasm</keyword>
<evidence type="ECO:0000256" key="8">
    <source>
        <dbReference type="ARBA" id="ARBA00023125"/>
    </source>
</evidence>
<comment type="function">
    <text evidence="9">Confers DNA tethering and processivity to DNA polymerases and other proteins. Acts as a clamp, forming a ring around DNA (a reaction catalyzed by the clamp-loading complex) which diffuses in an ATP-independent manner freely and bidirectionally along dsDNA. Initially characterized for its ability to contact the catalytic subunit of DNA polymerase III (Pol III), a complex, multichain enzyme responsible for most of the replicative synthesis in bacteria; Pol III exhibits 3'-5' exonuclease proofreading activity. The beta chain is required for initiation of replication as well as for processivity of DNA replication.</text>
</comment>
<evidence type="ECO:0000259" key="11">
    <source>
        <dbReference type="Pfam" id="PF02767"/>
    </source>
</evidence>
<dbReference type="InterPro" id="IPR001001">
    <property type="entry name" value="DNA_polIII_beta"/>
</dbReference>
<evidence type="ECO:0000256" key="2">
    <source>
        <dbReference type="ARBA" id="ARBA00010752"/>
    </source>
</evidence>
<dbReference type="Gene3D" id="3.70.10.10">
    <property type="match status" value="1"/>
</dbReference>
<dbReference type="GO" id="GO:0003887">
    <property type="term" value="F:DNA-directed DNA polymerase activity"/>
    <property type="evidence" value="ECO:0007669"/>
    <property type="project" value="UniProtKB-UniRule"/>
</dbReference>
<gene>
    <name evidence="13" type="ORF">A2875_04045</name>
</gene>
<protein>
    <recommendedName>
        <fullName evidence="9">Beta sliding clamp</fullName>
    </recommendedName>
</protein>
<evidence type="ECO:0000259" key="12">
    <source>
        <dbReference type="Pfam" id="PF02768"/>
    </source>
</evidence>
<comment type="subunit">
    <text evidence="9">Forms a ring-shaped head-to-tail homodimer around DNA.</text>
</comment>
<evidence type="ECO:0000256" key="5">
    <source>
        <dbReference type="ARBA" id="ARBA00022695"/>
    </source>
</evidence>
<dbReference type="Pfam" id="PF00712">
    <property type="entry name" value="DNA_pol3_beta"/>
    <property type="match status" value="1"/>
</dbReference>
<keyword evidence="5 9" id="KW-0548">Nucleotidyltransferase</keyword>
<dbReference type="GO" id="GO:0008408">
    <property type="term" value="F:3'-5' exonuclease activity"/>
    <property type="evidence" value="ECO:0007669"/>
    <property type="project" value="InterPro"/>
</dbReference>
<dbReference type="AlphaFoldDB" id="A0A1F5ZNR1"/>
<dbReference type="Pfam" id="PF02768">
    <property type="entry name" value="DNA_pol3_beta_3"/>
    <property type="match status" value="1"/>
</dbReference>
<comment type="caution">
    <text evidence="13">The sequence shown here is derived from an EMBL/GenBank/DDBJ whole genome shotgun (WGS) entry which is preliminary data.</text>
</comment>
<dbReference type="Proteomes" id="UP000177416">
    <property type="component" value="Unassembled WGS sequence"/>
</dbReference>
<evidence type="ECO:0000256" key="3">
    <source>
        <dbReference type="ARBA" id="ARBA00022490"/>
    </source>
</evidence>
<dbReference type="GO" id="GO:0003677">
    <property type="term" value="F:DNA binding"/>
    <property type="evidence" value="ECO:0007669"/>
    <property type="project" value="UniProtKB-UniRule"/>
</dbReference>
<dbReference type="InterPro" id="IPR046938">
    <property type="entry name" value="DNA_clamp_sf"/>
</dbReference>
<dbReference type="InterPro" id="IPR022634">
    <property type="entry name" value="DNA_polIII_beta_N"/>
</dbReference>
<comment type="subcellular location">
    <subcellularLocation>
        <location evidence="1 9">Cytoplasm</location>
    </subcellularLocation>
</comment>
<dbReference type="GO" id="GO:0009360">
    <property type="term" value="C:DNA polymerase III complex"/>
    <property type="evidence" value="ECO:0007669"/>
    <property type="project" value="InterPro"/>
</dbReference>
<evidence type="ECO:0000313" key="14">
    <source>
        <dbReference type="Proteomes" id="UP000177416"/>
    </source>
</evidence>
<feature type="domain" description="DNA polymerase III beta sliding clamp N-terminal" evidence="10">
    <location>
        <begin position="1"/>
        <end position="115"/>
    </location>
</feature>
<feature type="domain" description="DNA polymerase III beta sliding clamp C-terminal" evidence="12">
    <location>
        <begin position="246"/>
        <end position="365"/>
    </location>
</feature>
<keyword evidence="4 9" id="KW-0808">Transferase</keyword>
<dbReference type="InterPro" id="IPR022637">
    <property type="entry name" value="DNA_polIII_beta_cen"/>
</dbReference>
<comment type="similarity">
    <text evidence="2 9">Belongs to the beta sliding clamp family.</text>
</comment>
<evidence type="ECO:0000313" key="13">
    <source>
        <dbReference type="EMBL" id="OGG13722.1"/>
    </source>
</evidence>
<feature type="domain" description="DNA polymerase III beta sliding clamp central" evidence="11">
    <location>
        <begin position="128"/>
        <end position="242"/>
    </location>
</feature>
<dbReference type="NCBIfam" id="TIGR00663">
    <property type="entry name" value="dnan"/>
    <property type="match status" value="1"/>
</dbReference>
<dbReference type="Gene3D" id="3.10.150.10">
    <property type="entry name" value="DNA Polymerase III, subunit A, domain 2"/>
    <property type="match status" value="1"/>
</dbReference>
<dbReference type="GO" id="GO:0005737">
    <property type="term" value="C:cytoplasm"/>
    <property type="evidence" value="ECO:0007669"/>
    <property type="project" value="UniProtKB-SubCell"/>
</dbReference>
<sequence length="368" mass="39281">MKIALLQENLLKAITAASRIVPTRTQLPILQSVLVHTQEGRIVVFGTSLDTGIVCWCDGKIEKEGGVCIPAKILVELVATLPPQTVVLEAGSGGLTVSCGGFSATIATSPAAEFPPPPTISKPVATKISTKTFSDLLRHVLFAAATDESRPILSGVRFVNTGDEATAVATDGYRLSRKRISLKLPGALDMVVPGRALSEAVRLTNQTNQDADMSLALTTDGQILFAVGDVEIYTRRIDGEYPPIEKIIPKNWTTRVTADRDALVQAVKSAAIFARDNANIVRLTVNKDGIVVSANAPSVGENKIDIESKVEGEGGEIAFNSRFLLEYFSAISGDQVVFEMTGSLNPGAFHLVGDDSFLHIIMPVRVQS</sequence>
<dbReference type="SMART" id="SM00480">
    <property type="entry name" value="POL3Bc"/>
    <property type="match status" value="1"/>
</dbReference>
<keyword evidence="8" id="KW-0238">DNA-binding</keyword>